<proteinExistence type="predicted"/>
<protein>
    <recommendedName>
        <fullName evidence="1">DUF218 domain-containing protein</fullName>
    </recommendedName>
</protein>
<dbReference type="EMBL" id="CP012342">
    <property type="protein sequence ID" value="AKV59911.1"/>
    <property type="molecule type" value="Genomic_DNA"/>
</dbReference>
<dbReference type="InterPro" id="IPR014729">
    <property type="entry name" value="Rossmann-like_a/b/a_fold"/>
</dbReference>
<dbReference type="InterPro" id="IPR051599">
    <property type="entry name" value="Cell_Envelope_Assoc"/>
</dbReference>
<dbReference type="InterPro" id="IPR003848">
    <property type="entry name" value="DUF218"/>
</dbReference>
<dbReference type="PANTHER" id="PTHR30336">
    <property type="entry name" value="INNER MEMBRANE PROTEIN, PROBABLE PERMEASE"/>
    <property type="match status" value="1"/>
</dbReference>
<evidence type="ECO:0000259" key="1">
    <source>
        <dbReference type="Pfam" id="PF02698"/>
    </source>
</evidence>
<dbReference type="STRING" id="156976.AK829_07200"/>
<evidence type="ECO:0000313" key="3">
    <source>
        <dbReference type="Proteomes" id="UP000060016"/>
    </source>
</evidence>
<reference evidence="2 3" key="1">
    <citation type="submission" date="2015-08" db="EMBL/GenBank/DDBJ databases">
        <authorList>
            <person name="Babu N.S."/>
            <person name="Beckwith C.J."/>
            <person name="Beseler K.G."/>
            <person name="Brison A."/>
            <person name="Carone J.V."/>
            <person name="Caskin T.P."/>
            <person name="Diamond M."/>
            <person name="Durham M.E."/>
            <person name="Foxe J.M."/>
            <person name="Go M."/>
            <person name="Henderson B.A."/>
            <person name="Jones I.B."/>
            <person name="McGettigan J.A."/>
            <person name="Micheletti S.J."/>
            <person name="Nasrallah M.E."/>
            <person name="Ortiz D."/>
            <person name="Piller C.R."/>
            <person name="Privatt S.R."/>
            <person name="Schneider S.L."/>
            <person name="Sharp S."/>
            <person name="Smith T.C."/>
            <person name="Stanton J.D."/>
            <person name="Ullery H.E."/>
            <person name="Wilson R.J."/>
            <person name="Serrano M.G."/>
            <person name="Buck G."/>
            <person name="Lee V."/>
            <person name="Wang Y."/>
            <person name="Carvalho R."/>
            <person name="Voegtly L."/>
            <person name="Shi R."/>
            <person name="Duckworth R."/>
            <person name="Johnson A."/>
            <person name="Loviza R."/>
            <person name="Walstead R."/>
            <person name="Shah Z."/>
            <person name="Kiflezghi M."/>
            <person name="Wade K."/>
            <person name="Ball S.L."/>
            <person name="Bradley K.W."/>
            <person name="Asai D.J."/>
            <person name="Bowman C.A."/>
            <person name="Russell D.A."/>
            <person name="Pope W.H."/>
            <person name="Jacobs-Sera D."/>
            <person name="Hendrix R.W."/>
            <person name="Hatfull G.F."/>
        </authorList>
    </citation>
    <scope>NUCLEOTIDE SEQUENCE [LARGE SCALE GENOMIC DNA]</scope>
    <source>
        <strain evidence="2 3">PUDD_83A45</strain>
    </source>
</reference>
<name>A0A0K1RFD3_9CORY</name>
<dbReference type="GO" id="GO:0005886">
    <property type="term" value="C:plasma membrane"/>
    <property type="evidence" value="ECO:0007669"/>
    <property type="project" value="TreeGrafter"/>
</dbReference>
<dbReference type="CDD" id="cd06259">
    <property type="entry name" value="YdcF-like"/>
    <property type="match status" value="1"/>
</dbReference>
<accession>A0A0K1RFD3</accession>
<dbReference type="Proteomes" id="UP000060016">
    <property type="component" value="Chromosome"/>
</dbReference>
<dbReference type="KEGG" id="crie:AK829_07200"/>
<dbReference type="PATRIC" id="fig|156976.3.peg.1437"/>
<dbReference type="Gene3D" id="3.40.50.620">
    <property type="entry name" value="HUPs"/>
    <property type="match status" value="1"/>
</dbReference>
<evidence type="ECO:0000313" key="2">
    <source>
        <dbReference type="EMBL" id="AKV59911.1"/>
    </source>
</evidence>
<dbReference type="Pfam" id="PF02698">
    <property type="entry name" value="DUF218"/>
    <property type="match status" value="1"/>
</dbReference>
<keyword evidence="3" id="KW-1185">Reference proteome</keyword>
<feature type="domain" description="DUF218" evidence="1">
    <location>
        <begin position="1"/>
        <end position="131"/>
    </location>
</feature>
<sequence>MVVLGARVADGRPSPMLESRLARALEIYHANPRPVVVTGHGEAEVMAGWLAHHGVAHEHIVIEPDATSTNENLEHSWALFPDATLLTVVTSEFHVARTRVWAWHLAIPVEVIGAPMPAGSPKRKAKNYSREVIAVPHSLARVVWRRLMHKAQGGR</sequence>
<organism evidence="2 3">
    <name type="scientific">Corynebacterium riegelii</name>
    <dbReference type="NCBI Taxonomy" id="156976"/>
    <lineage>
        <taxon>Bacteria</taxon>
        <taxon>Bacillati</taxon>
        <taxon>Actinomycetota</taxon>
        <taxon>Actinomycetes</taxon>
        <taxon>Mycobacteriales</taxon>
        <taxon>Corynebacteriaceae</taxon>
        <taxon>Corynebacterium</taxon>
    </lineage>
</organism>
<dbReference type="PANTHER" id="PTHR30336:SF20">
    <property type="entry name" value="DUF218 DOMAIN-CONTAINING PROTEIN"/>
    <property type="match status" value="1"/>
</dbReference>
<dbReference type="AlphaFoldDB" id="A0A0K1RFD3"/>
<gene>
    <name evidence="2" type="ORF">AK829_07200</name>
</gene>